<sequence>MQDLGIPVTGKATVEGGGSARWKAKALHGLRLAEGRDKRKLATVTGGSSRR</sequence>
<evidence type="ECO:0000313" key="1">
    <source>
        <dbReference type="EMBL" id="MED6145041.1"/>
    </source>
</evidence>
<dbReference type="EMBL" id="JASCZI010090691">
    <property type="protein sequence ID" value="MED6145041.1"/>
    <property type="molecule type" value="Genomic_DNA"/>
</dbReference>
<organism evidence="1 2">
    <name type="scientific">Stylosanthes scabra</name>
    <dbReference type="NCBI Taxonomy" id="79078"/>
    <lineage>
        <taxon>Eukaryota</taxon>
        <taxon>Viridiplantae</taxon>
        <taxon>Streptophyta</taxon>
        <taxon>Embryophyta</taxon>
        <taxon>Tracheophyta</taxon>
        <taxon>Spermatophyta</taxon>
        <taxon>Magnoliopsida</taxon>
        <taxon>eudicotyledons</taxon>
        <taxon>Gunneridae</taxon>
        <taxon>Pentapetalae</taxon>
        <taxon>rosids</taxon>
        <taxon>fabids</taxon>
        <taxon>Fabales</taxon>
        <taxon>Fabaceae</taxon>
        <taxon>Papilionoideae</taxon>
        <taxon>50 kb inversion clade</taxon>
        <taxon>dalbergioids sensu lato</taxon>
        <taxon>Dalbergieae</taxon>
        <taxon>Pterocarpus clade</taxon>
        <taxon>Stylosanthes</taxon>
    </lineage>
</organism>
<accession>A0ABU6T8I9</accession>
<comment type="caution">
    <text evidence="1">The sequence shown here is derived from an EMBL/GenBank/DDBJ whole genome shotgun (WGS) entry which is preliminary data.</text>
</comment>
<protein>
    <submittedName>
        <fullName evidence="1">Uncharacterized protein</fullName>
    </submittedName>
</protein>
<dbReference type="Proteomes" id="UP001341840">
    <property type="component" value="Unassembled WGS sequence"/>
</dbReference>
<name>A0ABU6T8I9_9FABA</name>
<proteinExistence type="predicted"/>
<reference evidence="1 2" key="1">
    <citation type="journal article" date="2023" name="Plants (Basel)">
        <title>Bridging the Gap: Combining Genomics and Transcriptomics Approaches to Understand Stylosanthes scabra, an Orphan Legume from the Brazilian Caatinga.</title>
        <authorList>
            <person name="Ferreira-Neto J.R.C."/>
            <person name="da Silva M.D."/>
            <person name="Binneck E."/>
            <person name="de Melo N.F."/>
            <person name="da Silva R.H."/>
            <person name="de Melo A.L.T.M."/>
            <person name="Pandolfi V."/>
            <person name="Bustamante F.O."/>
            <person name="Brasileiro-Vidal A.C."/>
            <person name="Benko-Iseppon A.M."/>
        </authorList>
    </citation>
    <scope>NUCLEOTIDE SEQUENCE [LARGE SCALE GENOMIC DNA]</scope>
    <source>
        <tissue evidence="1">Leaves</tissue>
    </source>
</reference>
<keyword evidence="2" id="KW-1185">Reference proteome</keyword>
<gene>
    <name evidence="1" type="ORF">PIB30_021398</name>
</gene>
<evidence type="ECO:0000313" key="2">
    <source>
        <dbReference type="Proteomes" id="UP001341840"/>
    </source>
</evidence>